<dbReference type="EMBL" id="JWIN03000014">
    <property type="protein sequence ID" value="KAB1267796.1"/>
    <property type="molecule type" value="Genomic_DNA"/>
</dbReference>
<keyword evidence="2" id="KW-1185">Reference proteome</keyword>
<accession>A0A5N4D9T1</accession>
<evidence type="ECO:0000313" key="1">
    <source>
        <dbReference type="EMBL" id="KAB1267796.1"/>
    </source>
</evidence>
<reference evidence="1 2" key="1">
    <citation type="journal article" date="2019" name="Mol. Ecol. Resour.">
        <title>Improving Illumina assemblies with Hi-C and long reads: an example with the North African dromedary.</title>
        <authorList>
            <person name="Elbers J.P."/>
            <person name="Rogers M.F."/>
            <person name="Perelman P.L."/>
            <person name="Proskuryakova A.A."/>
            <person name="Serdyukova N.A."/>
            <person name="Johnson W.E."/>
            <person name="Horin P."/>
            <person name="Corander J."/>
            <person name="Murphy D."/>
            <person name="Burger P.A."/>
        </authorList>
    </citation>
    <scope>NUCLEOTIDE SEQUENCE [LARGE SCALE GENOMIC DNA]</scope>
    <source>
        <strain evidence="1">Drom800</strain>
        <tissue evidence="1">Blood</tissue>
    </source>
</reference>
<protein>
    <submittedName>
        <fullName evidence="1">Uncharacterized protein</fullName>
    </submittedName>
</protein>
<organism evidence="1 2">
    <name type="scientific">Camelus dromedarius</name>
    <name type="common">Dromedary</name>
    <name type="synonym">Arabian camel</name>
    <dbReference type="NCBI Taxonomy" id="9838"/>
    <lineage>
        <taxon>Eukaryota</taxon>
        <taxon>Metazoa</taxon>
        <taxon>Chordata</taxon>
        <taxon>Craniata</taxon>
        <taxon>Vertebrata</taxon>
        <taxon>Euteleostomi</taxon>
        <taxon>Mammalia</taxon>
        <taxon>Eutheria</taxon>
        <taxon>Laurasiatheria</taxon>
        <taxon>Artiodactyla</taxon>
        <taxon>Tylopoda</taxon>
        <taxon>Camelidae</taxon>
        <taxon>Camelus</taxon>
    </lineage>
</organism>
<dbReference type="Proteomes" id="UP000299084">
    <property type="component" value="Unassembled WGS sequence"/>
</dbReference>
<gene>
    <name evidence="1" type="ORF">Cadr_000012707</name>
</gene>
<comment type="caution">
    <text evidence="1">The sequence shown here is derived from an EMBL/GenBank/DDBJ whole genome shotgun (WGS) entry which is preliminary data.</text>
</comment>
<evidence type="ECO:0000313" key="2">
    <source>
        <dbReference type="Proteomes" id="UP000299084"/>
    </source>
</evidence>
<dbReference type="AlphaFoldDB" id="A0A5N4D9T1"/>
<sequence>MSILVSVLYHLNYSFKIRKCETSNFIFCSRIVLAIQGPLRFQINLRTDFSIYGGKCCCDFNRNCAESVDHFGSYCHLSIKSSIL</sequence>
<name>A0A5N4D9T1_CAMDR</name>
<proteinExistence type="predicted"/>